<feature type="non-terminal residue" evidence="3">
    <location>
        <position position="181"/>
    </location>
</feature>
<feature type="domain" description="Phosphatidic acid phosphatase type 2/haloperoxidase" evidence="2">
    <location>
        <begin position="100"/>
        <end position="181"/>
    </location>
</feature>
<evidence type="ECO:0000313" key="4">
    <source>
        <dbReference type="Proteomes" id="UP000030023"/>
    </source>
</evidence>
<feature type="transmembrane region" description="Helical" evidence="1">
    <location>
        <begin position="14"/>
        <end position="43"/>
    </location>
</feature>
<feature type="transmembrane region" description="Helical" evidence="1">
    <location>
        <begin position="163"/>
        <end position="180"/>
    </location>
</feature>
<dbReference type="InterPro" id="IPR036938">
    <property type="entry name" value="PAP2/HPO_sf"/>
</dbReference>
<protein>
    <recommendedName>
        <fullName evidence="2">Phosphatidic acid phosphatase type 2/haloperoxidase domain-containing protein</fullName>
    </recommendedName>
</protein>
<evidence type="ECO:0000259" key="2">
    <source>
        <dbReference type="Pfam" id="PF01569"/>
    </source>
</evidence>
<dbReference type="Gene3D" id="1.20.144.10">
    <property type="entry name" value="Phosphatidic acid phosphatase type 2/haloperoxidase"/>
    <property type="match status" value="2"/>
</dbReference>
<reference evidence="3 4" key="1">
    <citation type="journal article" date="2014" name="Antonie Van Leeuwenhoek">
        <title>Oenococcus alcoholitolerans sp. nov., a lactic acid bacteria isolated from cachaca and ethanol fermentation processes.</title>
        <authorList>
            <person name="Badotti F."/>
            <person name="Moreira A.P."/>
            <person name="Tonon L.A."/>
            <person name="de Lucena B.T."/>
            <person name="Gomes Fde C."/>
            <person name="Kruger R."/>
            <person name="Thompson C.C."/>
            <person name="de Morais M.A.Jr."/>
            <person name="Rosa C.A."/>
            <person name="Thompson F.L."/>
        </authorList>
    </citation>
    <scope>NUCLEOTIDE SEQUENCE [LARGE SCALE GENOMIC DNA]</scope>
    <source>
        <strain evidence="3 4">UFRJ-M7.2.18</strain>
    </source>
</reference>
<accession>A0ABR4XSL4</accession>
<feature type="transmembrane region" description="Helical" evidence="1">
    <location>
        <begin position="134"/>
        <end position="156"/>
    </location>
</feature>
<dbReference type="Pfam" id="PF01569">
    <property type="entry name" value="PAP2"/>
    <property type="match status" value="1"/>
</dbReference>
<dbReference type="InterPro" id="IPR000326">
    <property type="entry name" value="PAP2/HPO"/>
</dbReference>
<keyword evidence="1" id="KW-0472">Membrane</keyword>
<organism evidence="3 4">
    <name type="scientific">Oenococcus alcoholitolerans</name>
    <dbReference type="NCBI Taxonomy" id="931074"/>
    <lineage>
        <taxon>Bacteria</taxon>
        <taxon>Bacillati</taxon>
        <taxon>Bacillota</taxon>
        <taxon>Bacilli</taxon>
        <taxon>Lactobacillales</taxon>
        <taxon>Lactobacillaceae</taxon>
        <taxon>Oenococcus</taxon>
    </lineage>
</organism>
<dbReference type="Proteomes" id="UP000030023">
    <property type="component" value="Unassembled WGS sequence"/>
</dbReference>
<evidence type="ECO:0000256" key="1">
    <source>
        <dbReference type="SAM" id="Phobius"/>
    </source>
</evidence>
<keyword evidence="4" id="KW-1185">Reference proteome</keyword>
<name>A0ABR4XSL4_9LACO</name>
<feature type="transmembrane region" description="Helical" evidence="1">
    <location>
        <begin position="63"/>
        <end position="85"/>
    </location>
</feature>
<keyword evidence="1" id="KW-0812">Transmembrane</keyword>
<dbReference type="SUPFAM" id="SSF48317">
    <property type="entry name" value="Acid phosphatase/Vanadium-dependent haloperoxidase"/>
    <property type="match status" value="1"/>
</dbReference>
<keyword evidence="1" id="KW-1133">Transmembrane helix</keyword>
<comment type="caution">
    <text evidence="3">The sequence shown here is derived from an EMBL/GenBank/DDBJ whole genome shotgun (WGS) entry which is preliminary data.</text>
</comment>
<gene>
    <name evidence="3" type="ORF">Q757_00775</name>
</gene>
<dbReference type="EMBL" id="AXCV01000014">
    <property type="protein sequence ID" value="KGO32486.1"/>
    <property type="molecule type" value="Genomic_DNA"/>
</dbReference>
<sequence length="181" mass="21338">MTNFFKTSPSTKQLAFISLFLSLFIFCCLSLLVIFKCPFLISFDKNVSDFFFLRQNYLMIDLLSFFSFAGRPVLMILFISLLTVYFYCRAAISEKRFFFFILTIFSGNFVWIFIKELIKRQRPEHSFLKNSFSFPSGHSTDVFIVLFLLVILLETVNLKWKKTIILAFLLFSLVVAFSRIY</sequence>
<proteinExistence type="predicted"/>
<evidence type="ECO:0000313" key="3">
    <source>
        <dbReference type="EMBL" id="KGO32486.1"/>
    </source>
</evidence>
<feature type="transmembrane region" description="Helical" evidence="1">
    <location>
        <begin position="97"/>
        <end position="114"/>
    </location>
</feature>